<proteinExistence type="predicted"/>
<sequence length="303" mass="33837">MIDRLLGRERLKKRIAELEEERDDAVARMEAEEERRAEAARKRQAAEKRVNELETRITELEDRLERAQQREADADAGVEFRGTEALRPGRRDEVLARLRSVETAPEGALSAFVAHGGDVPEAVTDALGERASLVRRAAPTLVYVDDAGLVSCALEPPIDPEPFCEWSDGFRVEEGWFRPTGRFAFGLARSDTFGLGVYESDERVAMQTVRTDVMDEHDKGGFSQARYERLREEQIDEHLDECREALAGLPADLDHVVLVGETGIVKRLAEHADYTASSDATGKPEAALAEAFSGFWTARLRLI</sequence>
<gene>
    <name evidence="3" type="ORF">SAMN05443636_1011</name>
</gene>
<dbReference type="Gene3D" id="1.20.5.340">
    <property type="match status" value="1"/>
</dbReference>
<protein>
    <recommendedName>
        <fullName evidence="2">Actinobacteria/chloroflexi VLRF1 release factor domain-containing protein</fullName>
    </recommendedName>
</protein>
<evidence type="ECO:0000313" key="4">
    <source>
        <dbReference type="Proteomes" id="UP000184357"/>
    </source>
</evidence>
<dbReference type="RefSeq" id="WP_073307302.1">
    <property type="nucleotide sequence ID" value="NZ_FQWV01000002.1"/>
</dbReference>
<dbReference type="SUPFAM" id="SSF57997">
    <property type="entry name" value="Tropomyosin"/>
    <property type="match status" value="1"/>
</dbReference>
<dbReference type="SUPFAM" id="SSF53137">
    <property type="entry name" value="Translational machinery components"/>
    <property type="match status" value="1"/>
</dbReference>
<dbReference type="AlphaFoldDB" id="A0A1M5MI17"/>
<accession>A0A1M5MI17</accession>
<reference evidence="3 4" key="1">
    <citation type="submission" date="2016-11" db="EMBL/GenBank/DDBJ databases">
        <authorList>
            <person name="Jaros S."/>
            <person name="Januszkiewicz K."/>
            <person name="Wedrychowicz H."/>
        </authorList>
    </citation>
    <scope>NUCLEOTIDE SEQUENCE [LARGE SCALE GENOMIC DNA]</scope>
    <source>
        <strain evidence="3 4">DSM 9297</strain>
    </source>
</reference>
<feature type="coiled-coil region" evidence="1">
    <location>
        <begin position="8"/>
        <end position="77"/>
    </location>
</feature>
<keyword evidence="1" id="KW-0175">Coiled coil</keyword>
<evidence type="ECO:0000313" key="3">
    <source>
        <dbReference type="EMBL" id="SHG76569.1"/>
    </source>
</evidence>
<evidence type="ECO:0000259" key="2">
    <source>
        <dbReference type="Pfam" id="PF18859"/>
    </source>
</evidence>
<dbReference type="Gene3D" id="3.30.420.60">
    <property type="entry name" value="eRF1 domain 2"/>
    <property type="match status" value="1"/>
</dbReference>
<dbReference type="EMBL" id="FQWV01000002">
    <property type="protein sequence ID" value="SHG76569.1"/>
    <property type="molecule type" value="Genomic_DNA"/>
</dbReference>
<dbReference type="InterPro" id="IPR042226">
    <property type="entry name" value="eFR1_2_sf"/>
</dbReference>
<organism evidence="3 4">
    <name type="scientific">Halobaculum gomorrense</name>
    <dbReference type="NCBI Taxonomy" id="43928"/>
    <lineage>
        <taxon>Archaea</taxon>
        <taxon>Methanobacteriati</taxon>
        <taxon>Methanobacteriota</taxon>
        <taxon>Stenosarchaea group</taxon>
        <taxon>Halobacteria</taxon>
        <taxon>Halobacteriales</taxon>
        <taxon>Haloferacaceae</taxon>
        <taxon>Halobaculum</taxon>
    </lineage>
</organism>
<dbReference type="OrthoDB" id="124486at2157"/>
<dbReference type="Proteomes" id="UP000184357">
    <property type="component" value="Unassembled WGS sequence"/>
</dbReference>
<dbReference type="InterPro" id="IPR040783">
    <property type="entry name" value="VLRF1"/>
</dbReference>
<dbReference type="Pfam" id="PF18859">
    <property type="entry name" value="acVLRF1"/>
    <property type="match status" value="1"/>
</dbReference>
<evidence type="ECO:0000256" key="1">
    <source>
        <dbReference type="SAM" id="Coils"/>
    </source>
</evidence>
<keyword evidence="4" id="KW-1185">Reference proteome</keyword>
<dbReference type="STRING" id="43928.SAMN05443636_1011"/>
<name>A0A1M5MI17_9EURY</name>
<feature type="domain" description="Actinobacteria/chloroflexi VLRF1 release factor" evidence="2">
    <location>
        <begin position="182"/>
        <end position="301"/>
    </location>
</feature>